<feature type="signal peptide" evidence="1">
    <location>
        <begin position="1"/>
        <end position="28"/>
    </location>
</feature>
<keyword evidence="1" id="KW-0732">Signal</keyword>
<dbReference type="PROSITE" id="PS51257">
    <property type="entry name" value="PROKAR_LIPOPROTEIN"/>
    <property type="match status" value="1"/>
</dbReference>
<evidence type="ECO:0008006" key="4">
    <source>
        <dbReference type="Google" id="ProtNLM"/>
    </source>
</evidence>
<evidence type="ECO:0000313" key="3">
    <source>
        <dbReference type="Proteomes" id="UP000069205"/>
    </source>
</evidence>
<evidence type="ECO:0000256" key="1">
    <source>
        <dbReference type="SAM" id="SignalP"/>
    </source>
</evidence>
<name>A0A0K2G6U3_NITMO</name>
<reference evidence="2 3" key="1">
    <citation type="journal article" date="2015" name="Proc. Natl. Acad. Sci. U.S.A.">
        <title>Expanded metabolic versatility of ubiquitous nitrite-oxidizing bacteria from the genus Nitrospira.</title>
        <authorList>
            <person name="Koch H."/>
            <person name="Lucker S."/>
            <person name="Albertsen M."/>
            <person name="Kitzinger K."/>
            <person name="Herbold C."/>
            <person name="Spieck E."/>
            <person name="Nielsen P.H."/>
            <person name="Wagner M."/>
            <person name="Daims H."/>
        </authorList>
    </citation>
    <scope>NUCLEOTIDE SEQUENCE [LARGE SCALE GENOMIC DNA]</scope>
    <source>
        <strain evidence="2 3">NSP M-1</strain>
    </source>
</reference>
<dbReference type="RefSeq" id="WP_145976122.1">
    <property type="nucleotide sequence ID" value="NZ_CP011801.1"/>
</dbReference>
<dbReference type="Proteomes" id="UP000069205">
    <property type="component" value="Chromosome"/>
</dbReference>
<organism evidence="2 3">
    <name type="scientific">Nitrospira moscoviensis</name>
    <dbReference type="NCBI Taxonomy" id="42253"/>
    <lineage>
        <taxon>Bacteria</taxon>
        <taxon>Pseudomonadati</taxon>
        <taxon>Nitrospirota</taxon>
        <taxon>Nitrospiria</taxon>
        <taxon>Nitrospirales</taxon>
        <taxon>Nitrospiraceae</taxon>
        <taxon>Nitrospira</taxon>
    </lineage>
</organism>
<dbReference type="AlphaFoldDB" id="A0A0K2G6U3"/>
<dbReference type="OrthoDB" id="9797407at2"/>
<dbReference type="EMBL" id="CP011801">
    <property type="protein sequence ID" value="ALA56650.1"/>
    <property type="molecule type" value="Genomic_DNA"/>
</dbReference>
<evidence type="ECO:0000313" key="2">
    <source>
        <dbReference type="EMBL" id="ALA56650.1"/>
    </source>
</evidence>
<dbReference type="KEGG" id="nmv:NITMOv2_0211"/>
<gene>
    <name evidence="2" type="ORF">NITMOv2_0211</name>
</gene>
<protein>
    <recommendedName>
        <fullName evidence="4">Lipoprotein</fullName>
    </recommendedName>
</protein>
<sequence>MRVTSYALAVVIMAVLASGCGTTSQQGAYPDDREYTPPTSIYNVMDSTALVYSDPAAASPVYDNPFRWLGFLLHPIGHAFDYAINRPLYTLAGTFPYLFGYTPEDAMVDQQRR</sequence>
<accession>A0A0K2G6U3</accession>
<keyword evidence="3" id="KW-1185">Reference proteome</keyword>
<proteinExistence type="predicted"/>
<feature type="chain" id="PRO_5044821029" description="Lipoprotein" evidence="1">
    <location>
        <begin position="29"/>
        <end position="113"/>
    </location>
</feature>
<dbReference type="PATRIC" id="fig|42253.5.peg.204"/>